<proteinExistence type="predicted"/>
<dbReference type="AlphaFoldDB" id="A0A2P2ITJ5"/>
<sequence>MDSIPWSSNYNPFLSSARRFVTCHQ</sequence>
<protein>
    <submittedName>
        <fullName evidence="1">Uncharacterized protein</fullName>
    </submittedName>
</protein>
<accession>A0A2P2ITJ5</accession>
<reference evidence="1" key="1">
    <citation type="submission" date="2018-02" db="EMBL/GenBank/DDBJ databases">
        <title>Rhizophora mucronata_Transcriptome.</title>
        <authorList>
            <person name="Meera S.P."/>
            <person name="Sreeshan A."/>
            <person name="Augustine A."/>
        </authorList>
    </citation>
    <scope>NUCLEOTIDE SEQUENCE</scope>
    <source>
        <tissue evidence="1">Leaf</tissue>
    </source>
</reference>
<evidence type="ECO:0000313" key="1">
    <source>
        <dbReference type="EMBL" id="MBW84506.1"/>
    </source>
</evidence>
<dbReference type="EMBL" id="GGEC01004023">
    <property type="protein sequence ID" value="MBW84506.1"/>
    <property type="molecule type" value="Transcribed_RNA"/>
</dbReference>
<organism evidence="1">
    <name type="scientific">Rhizophora mucronata</name>
    <name type="common">Asiatic mangrove</name>
    <dbReference type="NCBI Taxonomy" id="61149"/>
    <lineage>
        <taxon>Eukaryota</taxon>
        <taxon>Viridiplantae</taxon>
        <taxon>Streptophyta</taxon>
        <taxon>Embryophyta</taxon>
        <taxon>Tracheophyta</taxon>
        <taxon>Spermatophyta</taxon>
        <taxon>Magnoliopsida</taxon>
        <taxon>eudicotyledons</taxon>
        <taxon>Gunneridae</taxon>
        <taxon>Pentapetalae</taxon>
        <taxon>rosids</taxon>
        <taxon>fabids</taxon>
        <taxon>Malpighiales</taxon>
        <taxon>Rhizophoraceae</taxon>
        <taxon>Rhizophora</taxon>
    </lineage>
</organism>
<name>A0A2P2ITJ5_RHIMU</name>